<accession>A0A923FF31</accession>
<name>A0A923FF31_9PSED</name>
<dbReference type="EMBL" id="JABWRB010000016">
    <property type="protein sequence ID" value="MBC3390832.1"/>
    <property type="molecule type" value="Genomic_DNA"/>
</dbReference>
<evidence type="ECO:0000313" key="3">
    <source>
        <dbReference type="Proteomes" id="UP000636518"/>
    </source>
</evidence>
<evidence type="ECO:0000313" key="2">
    <source>
        <dbReference type="EMBL" id="MBV4498519.1"/>
    </source>
</evidence>
<dbReference type="EMBL" id="JABWRB020000005">
    <property type="protein sequence ID" value="MBV4498519.1"/>
    <property type="molecule type" value="Genomic_DNA"/>
</dbReference>
<dbReference type="RefSeq" id="WP_186706868.1">
    <property type="nucleotide sequence ID" value="NZ_JABWRB020000005.1"/>
</dbReference>
<comment type="caution">
    <text evidence="1">The sequence shown here is derived from an EMBL/GenBank/DDBJ whole genome shotgun (WGS) entry which is preliminary data.</text>
</comment>
<keyword evidence="3" id="KW-1185">Reference proteome</keyword>
<dbReference type="Proteomes" id="UP000636518">
    <property type="component" value="Unassembled WGS sequence"/>
</dbReference>
<proteinExistence type="predicted"/>
<reference evidence="1 3" key="1">
    <citation type="journal article" date="2020" name="Microorganisms">
        <title>Reliable Identification of Environmental Pseudomonas Isolates Using the rpoD Gene.</title>
        <authorList>
            <consortium name="The Broad Institute Genome Sequencing Platform"/>
            <person name="Girard L."/>
            <person name="Lood C."/>
            <person name="Rokni-Zadeh H."/>
            <person name="van Noort V."/>
            <person name="Lavigne R."/>
            <person name="De Mot R."/>
        </authorList>
    </citation>
    <scope>NUCLEOTIDE SEQUENCE</scope>
    <source>
        <strain evidence="1 3">SWRI12</strain>
    </source>
</reference>
<dbReference type="AlphaFoldDB" id="A0A923FF31"/>
<evidence type="ECO:0000313" key="1">
    <source>
        <dbReference type="EMBL" id="MBC3390832.1"/>
    </source>
</evidence>
<reference evidence="1" key="2">
    <citation type="submission" date="2020-07" db="EMBL/GenBank/DDBJ databases">
        <authorList>
            <person name="Lood C."/>
            <person name="Girard L."/>
        </authorList>
    </citation>
    <scope>NUCLEOTIDE SEQUENCE</scope>
    <source>
        <strain evidence="1">SWRI12</strain>
    </source>
</reference>
<protein>
    <submittedName>
        <fullName evidence="1">Uncharacterized protein</fullName>
    </submittedName>
</protein>
<reference evidence="2" key="3">
    <citation type="submission" date="2021-06" db="EMBL/GenBank/DDBJ databases">
        <title>Updating the genus Pseudomonas: Description of 43 new species and partition of the Pseudomonas putida group.</title>
        <authorList>
            <person name="Girard L."/>
            <person name="Lood C."/>
            <person name="Vandamme P."/>
            <person name="Rokni-Zadeh H."/>
            <person name="Van Noort V."/>
            <person name="Hofte M."/>
            <person name="Lavigne R."/>
            <person name="De Mot R."/>
        </authorList>
    </citation>
    <scope>NUCLEOTIDE SEQUENCE</scope>
    <source>
        <strain evidence="2">SWRI12</strain>
    </source>
</reference>
<organism evidence="1">
    <name type="scientific">Pseudomonas zanjanensis</name>
    <dbReference type="NCBI Taxonomy" id="2745496"/>
    <lineage>
        <taxon>Bacteria</taxon>
        <taxon>Pseudomonadati</taxon>
        <taxon>Pseudomonadota</taxon>
        <taxon>Gammaproteobacteria</taxon>
        <taxon>Pseudomonadales</taxon>
        <taxon>Pseudomonadaceae</taxon>
        <taxon>Pseudomonas</taxon>
    </lineage>
</organism>
<sequence length="77" mass="8667">MKNVDESGKPEVGIQLAFTFDSFDSKDQSYLPVPAFIESAKVFRLTENKVIAFPKQRISSAEAGLIARILHRTKHFV</sequence>
<gene>
    <name evidence="2" type="ORF">HU715_024565</name>
    <name evidence="1" type="ORF">HU715_14295</name>
</gene>